<organism evidence="1 2">
    <name type="scientific">Novosphingobium album</name>
    <name type="common">ex Liu et al. 2023</name>
    <dbReference type="NCBI Taxonomy" id="3031130"/>
    <lineage>
        <taxon>Bacteria</taxon>
        <taxon>Pseudomonadati</taxon>
        <taxon>Pseudomonadota</taxon>
        <taxon>Alphaproteobacteria</taxon>
        <taxon>Sphingomonadales</taxon>
        <taxon>Sphingomonadaceae</taxon>
        <taxon>Novosphingobium</taxon>
    </lineage>
</organism>
<evidence type="ECO:0000313" key="2">
    <source>
        <dbReference type="Proteomes" id="UP001216253"/>
    </source>
</evidence>
<dbReference type="RefSeq" id="WP_275228070.1">
    <property type="nucleotide sequence ID" value="NZ_JARESE010000028.1"/>
</dbReference>
<name>A0ABT5WPN4_9SPHN</name>
<dbReference type="EMBL" id="JARESE010000028">
    <property type="protein sequence ID" value="MDE8651997.1"/>
    <property type="molecule type" value="Genomic_DNA"/>
</dbReference>
<comment type="caution">
    <text evidence="1">The sequence shown here is derived from an EMBL/GenBank/DDBJ whole genome shotgun (WGS) entry which is preliminary data.</text>
</comment>
<sequence length="121" mass="12984">MSATMTLPEGFADLAELAARWARPTENARSAIRWTASAEDFAALHAAMMPRLDAVLARLEGCPLDGMDSAETRLFCLAAAFAEAAPHHELYGGSAEVPHSFSARRFVPGHGDTPSWSTALR</sequence>
<evidence type="ECO:0000313" key="1">
    <source>
        <dbReference type="EMBL" id="MDE8651997.1"/>
    </source>
</evidence>
<keyword evidence="2" id="KW-1185">Reference proteome</keyword>
<gene>
    <name evidence="1" type="ORF">PYV00_09725</name>
</gene>
<proteinExistence type="predicted"/>
<protein>
    <submittedName>
        <fullName evidence="1">Uncharacterized protein</fullName>
    </submittedName>
</protein>
<accession>A0ABT5WPN4</accession>
<reference evidence="1 2" key="1">
    <citation type="submission" date="2023-03" db="EMBL/GenBank/DDBJ databases">
        <title>NovoSphingobium album sp. nov. isolated from polycyclic aromatic hydrocarbons- and heavy-metal polluted soil.</title>
        <authorList>
            <person name="Liu Z."/>
            <person name="Wang K."/>
        </authorList>
    </citation>
    <scope>NUCLEOTIDE SEQUENCE [LARGE SCALE GENOMIC DNA]</scope>
    <source>
        <strain evidence="1 2">H3SJ31-1</strain>
    </source>
</reference>
<dbReference type="Proteomes" id="UP001216253">
    <property type="component" value="Unassembled WGS sequence"/>
</dbReference>